<feature type="compositionally biased region" description="Basic and acidic residues" evidence="1">
    <location>
        <begin position="605"/>
        <end position="620"/>
    </location>
</feature>
<keyword evidence="3" id="KW-1185">Reference proteome</keyword>
<proteinExistence type="predicted"/>
<feature type="region of interest" description="Disordered" evidence="1">
    <location>
        <begin position="524"/>
        <end position="592"/>
    </location>
</feature>
<feature type="compositionally biased region" description="Basic and acidic residues" evidence="1">
    <location>
        <begin position="849"/>
        <end position="862"/>
    </location>
</feature>
<name>A0ABR0W0F1_REHGL</name>
<gene>
    <name evidence="2" type="ORF">DH2020_025151</name>
</gene>
<feature type="compositionally biased region" description="Polar residues" evidence="1">
    <location>
        <begin position="524"/>
        <end position="538"/>
    </location>
</feature>
<feature type="compositionally biased region" description="Basic and acidic residues" evidence="1">
    <location>
        <begin position="826"/>
        <end position="841"/>
    </location>
</feature>
<feature type="compositionally biased region" description="Polar residues" evidence="1">
    <location>
        <begin position="623"/>
        <end position="633"/>
    </location>
</feature>
<feature type="compositionally biased region" description="Basic and acidic residues" evidence="1">
    <location>
        <begin position="754"/>
        <end position="765"/>
    </location>
</feature>
<feature type="region of interest" description="Disordered" evidence="1">
    <location>
        <begin position="605"/>
        <end position="685"/>
    </location>
</feature>
<evidence type="ECO:0008006" key="4">
    <source>
        <dbReference type="Google" id="ProtNLM"/>
    </source>
</evidence>
<feature type="region of interest" description="Disordered" evidence="1">
    <location>
        <begin position="137"/>
        <end position="209"/>
    </location>
</feature>
<evidence type="ECO:0000313" key="3">
    <source>
        <dbReference type="Proteomes" id="UP001318860"/>
    </source>
</evidence>
<feature type="compositionally biased region" description="Basic and acidic residues" evidence="1">
    <location>
        <begin position="712"/>
        <end position="727"/>
    </location>
</feature>
<feature type="compositionally biased region" description="Low complexity" evidence="1">
    <location>
        <begin position="570"/>
        <end position="581"/>
    </location>
</feature>
<organism evidence="2 3">
    <name type="scientific">Rehmannia glutinosa</name>
    <name type="common">Chinese foxglove</name>
    <dbReference type="NCBI Taxonomy" id="99300"/>
    <lineage>
        <taxon>Eukaryota</taxon>
        <taxon>Viridiplantae</taxon>
        <taxon>Streptophyta</taxon>
        <taxon>Embryophyta</taxon>
        <taxon>Tracheophyta</taxon>
        <taxon>Spermatophyta</taxon>
        <taxon>Magnoliopsida</taxon>
        <taxon>eudicotyledons</taxon>
        <taxon>Gunneridae</taxon>
        <taxon>Pentapetalae</taxon>
        <taxon>asterids</taxon>
        <taxon>lamiids</taxon>
        <taxon>Lamiales</taxon>
        <taxon>Orobanchaceae</taxon>
        <taxon>Rehmannieae</taxon>
        <taxon>Rehmannia</taxon>
    </lineage>
</organism>
<protein>
    <recommendedName>
        <fullName evidence="4">Protein LHY</fullName>
    </recommendedName>
</protein>
<feature type="compositionally biased region" description="Polar residues" evidence="1">
    <location>
        <begin position="870"/>
        <end position="882"/>
    </location>
</feature>
<evidence type="ECO:0000256" key="1">
    <source>
        <dbReference type="SAM" id="MobiDB-lite"/>
    </source>
</evidence>
<accession>A0ABR0W0F1</accession>
<feature type="region of interest" description="Disordered" evidence="1">
    <location>
        <begin position="701"/>
        <end position="882"/>
    </location>
</feature>
<feature type="compositionally biased region" description="Basic and acidic residues" evidence="1">
    <location>
        <begin position="790"/>
        <end position="799"/>
    </location>
</feature>
<dbReference type="Proteomes" id="UP001318860">
    <property type="component" value="Unassembled WGS sequence"/>
</dbReference>
<feature type="compositionally biased region" description="Basic and acidic residues" evidence="1">
    <location>
        <begin position="638"/>
        <end position="655"/>
    </location>
</feature>
<dbReference type="EMBL" id="JABTTQ020000183">
    <property type="protein sequence ID" value="KAK6141096.1"/>
    <property type="molecule type" value="Genomic_DNA"/>
</dbReference>
<reference evidence="2 3" key="1">
    <citation type="journal article" date="2021" name="Comput. Struct. Biotechnol. J.">
        <title>De novo genome assembly of the potent medicinal plant Rehmannia glutinosa using nanopore technology.</title>
        <authorList>
            <person name="Ma L."/>
            <person name="Dong C."/>
            <person name="Song C."/>
            <person name="Wang X."/>
            <person name="Zheng X."/>
            <person name="Niu Y."/>
            <person name="Chen S."/>
            <person name="Feng W."/>
        </authorList>
    </citation>
    <scope>NUCLEOTIDE SEQUENCE [LARGE SCALE GENOMIC DNA]</scope>
    <source>
        <strain evidence="2">DH-2019</strain>
    </source>
</reference>
<feature type="compositionally biased region" description="Polar residues" evidence="1">
    <location>
        <begin position="177"/>
        <end position="186"/>
    </location>
</feature>
<evidence type="ECO:0000313" key="2">
    <source>
        <dbReference type="EMBL" id="KAK6141096.1"/>
    </source>
</evidence>
<sequence>MHDPIKIGAYGLLLLLHGYLRRDASRSSFSLPASVSTSNSYFLTAVLVLLYQVRFNNTTTAKLFDVVAIDERKSTLSLKHTLTRKPYTITKQRERWTEEEHNRYNNEAILKSHETILWTRKLEKEAIVKGVPTRHALDIEIPPPRPKRKPSNPYPRKTSVGTPTSQVGVKDGKIPSPVSSSCQSKVTVALEKEPEEPSDDGKLGNSNYYHEQDSCSEAFTILKTSPCTFPSSTIKSFLSVSDEPRKSCTFRQYVPLSKEASNQDETAASQVTIEVKGLQVEKSDNKQPLQDDAPFNITNVVDSYPSHEKSVHLKRINELKQSENVDNLPTADLQAPQNYPRHVPVHILDGSSAMSAQTTALDMSYTDCKFHQMGGVHGHQNIFINPAASATSEHYSNASKSSVHHSFSSYHPIFTPIQNQDDYQSFLHISSAFSSLIVSALSQNPASYAAASFAATSWPCVNTEAPVEPSTASAGAFHSRPINPTPSMAAIAAATVAAATAWWAAHGLLPVCAPFHPGFTCSPASASATPMNSSQGRAVNSERRENSPDPALGQQLEPECSEALHEQHSVSKSPISSSSDSEANEAAKQDVGLAAAETAKVADTAELHDANKSKNKKLVDRSSCGSNTPSSSEVEADASEKLTKVQEEQNMKDKEEPEELDAVHLVGDPFNRRCRSTNNLNDSWKEVSEEGRLAFQALFSREILPQSFSPPHDAKNKGKKTPNKESGEEKDENGLQLDLNRNTWAKSEVPPQNRRNDVPPRDATPKKHRVRKDEEEMNMLKVQEGPSLPRSEKVKEARPRRGSSTSTPTSKQKGQPFLGPKKSKRHDPEAKELDLDHDLEAKGSTFLDLKARPRGKELDSTLKQRGPKPSSIQNASRGTTLR</sequence>
<comment type="caution">
    <text evidence="2">The sequence shown here is derived from an EMBL/GenBank/DDBJ whole genome shotgun (WGS) entry which is preliminary data.</text>
</comment>